<comment type="caution">
    <text evidence="1">The sequence shown here is derived from an EMBL/GenBank/DDBJ whole genome shotgun (WGS) entry which is preliminary data.</text>
</comment>
<accession>A0A4D4KPK3</accession>
<gene>
    <name evidence="1" type="ORF">SVIO_014580</name>
</gene>
<sequence length="83" mass="9742">MSWGYGQRPRTEEEFQTRFAGLTGALLDDPLMFGYCYTQLTDVFQEQNGVYRFDRSRKLDVERLRAAQQRRAAFERPAGEEGR</sequence>
<protein>
    <submittedName>
        <fullName evidence="1">Uncharacterized protein</fullName>
    </submittedName>
</protein>
<keyword evidence="2" id="KW-1185">Reference proteome</keyword>
<dbReference type="SUPFAM" id="SSF51445">
    <property type="entry name" value="(Trans)glycosidases"/>
    <property type="match status" value="1"/>
</dbReference>
<dbReference type="AlphaFoldDB" id="A0A4D4KPK3"/>
<evidence type="ECO:0000313" key="2">
    <source>
        <dbReference type="Proteomes" id="UP000301309"/>
    </source>
</evidence>
<dbReference type="EMBL" id="BJHW01000001">
    <property type="protein sequence ID" value="GDY50835.1"/>
    <property type="molecule type" value="Genomic_DNA"/>
</dbReference>
<evidence type="ECO:0000313" key="1">
    <source>
        <dbReference type="EMBL" id="GDY50835.1"/>
    </source>
</evidence>
<proteinExistence type="predicted"/>
<dbReference type="Proteomes" id="UP000301309">
    <property type="component" value="Unassembled WGS sequence"/>
</dbReference>
<dbReference type="InterPro" id="IPR017853">
    <property type="entry name" value="GH"/>
</dbReference>
<name>A0A4D4KPK3_STRVO</name>
<reference evidence="1 2" key="1">
    <citation type="journal article" date="2020" name="Int. J. Syst. Evol. Microbiol.">
        <title>Reclassification of Streptomyces castelarensis and Streptomyces sporoclivatus as later heterotypic synonyms of Streptomyces antimycoticus.</title>
        <authorList>
            <person name="Komaki H."/>
            <person name="Tamura T."/>
        </authorList>
    </citation>
    <scope>NUCLEOTIDE SEQUENCE [LARGE SCALE GENOMIC DNA]</scope>
    <source>
        <strain evidence="1 2">NBRC 13459</strain>
    </source>
</reference>
<organism evidence="1 2">
    <name type="scientific">Streptomyces violaceusniger</name>
    <dbReference type="NCBI Taxonomy" id="68280"/>
    <lineage>
        <taxon>Bacteria</taxon>
        <taxon>Bacillati</taxon>
        <taxon>Actinomycetota</taxon>
        <taxon>Actinomycetes</taxon>
        <taxon>Kitasatosporales</taxon>
        <taxon>Streptomycetaceae</taxon>
        <taxon>Streptomyces</taxon>
        <taxon>Streptomyces violaceusniger group</taxon>
    </lineage>
</organism>